<evidence type="ECO:0000313" key="3">
    <source>
        <dbReference type="EMBL" id="RGZ51246.1"/>
    </source>
</evidence>
<comment type="caution">
    <text evidence="3">The sequence shown here is derived from an EMBL/GenBank/DDBJ whole genome shotgun (WGS) entry which is preliminary data.</text>
</comment>
<evidence type="ECO:0000313" key="6">
    <source>
        <dbReference type="Proteomes" id="UP000285173"/>
    </source>
</evidence>
<feature type="chain" id="PRO_5043187521" evidence="1">
    <location>
        <begin position="23"/>
        <end position="526"/>
    </location>
</feature>
<dbReference type="Proteomes" id="UP000283732">
    <property type="component" value="Unassembled WGS sequence"/>
</dbReference>
<proteinExistence type="predicted"/>
<dbReference type="Pfam" id="PF11276">
    <property type="entry name" value="DUF3078"/>
    <property type="match status" value="1"/>
</dbReference>
<dbReference type="EMBL" id="QRKC01000004">
    <property type="protein sequence ID" value="RHH77183.1"/>
    <property type="molecule type" value="Genomic_DNA"/>
</dbReference>
<dbReference type="EMBL" id="QSEF01000002">
    <property type="protein sequence ID" value="RGZ51246.1"/>
    <property type="molecule type" value="Genomic_DNA"/>
</dbReference>
<evidence type="ECO:0000313" key="5">
    <source>
        <dbReference type="Proteomes" id="UP000283732"/>
    </source>
</evidence>
<sequence length="526" mass="61636">MIKRSVLALFIVLLFSSNRVGAQDVNIISGNQLNKPVQTAVPDTFPLLDLEETELDKIPDLRAQFEKLNSSYSSPAAPSENLLRFLKKDEIELSPEAQYWVNWVRDPSTIISPWATLRDTTIVNPLFTPILFKGGLIPKDLQLYDKDFIAKQRPNFPLFEPDTTLFQDEILKNKLQNTAYNYVRINYPEYFRYSERDLPTDVVKTHVIKKATYEPELIKIESDPNAFSDVDAPVKFIPERRYWTSNFESTMQFSQNYISPNWSAGGDPNFNMNTRQYFKYDYNKDKVQVTNELEFKLNMNTLPDKTDSIHSYKINDQILRLHTLFGYKAFNKWYYTVDISFNTQVVTNYAQNSETKLSAFLAPMTFNTGIGMKYELTKTLTKVRHRNIKLNVNVAPFSYNYMYSSQKGIDMDLKRHGFKEKDNAAELPDDVNKYRNSQSQIGSKVEANMTFNINRNVSWTSRFYYFTDYHRITGEFENTFNLQISRFFSTRINLHLRYDDGVAKNEDFDSYLQINELLSFGFNYKW</sequence>
<dbReference type="EMBL" id="WNCR01000014">
    <property type="protein sequence ID" value="MTU30979.1"/>
    <property type="molecule type" value="Genomic_DNA"/>
</dbReference>
<feature type="signal peptide" evidence="1">
    <location>
        <begin position="1"/>
        <end position="22"/>
    </location>
</feature>
<dbReference type="Proteomes" id="UP000285173">
    <property type="component" value="Unassembled WGS sequence"/>
</dbReference>
<dbReference type="AlphaFoldDB" id="A0A3R6A240"/>
<protein>
    <submittedName>
        <fullName evidence="3">DUF3078 domain-containing protein</fullName>
    </submittedName>
</protein>
<organism evidence="3 6">
    <name type="scientific">Parabacteroides merdae</name>
    <dbReference type="NCBI Taxonomy" id="46503"/>
    <lineage>
        <taxon>Bacteria</taxon>
        <taxon>Pseudomonadati</taxon>
        <taxon>Bacteroidota</taxon>
        <taxon>Bacteroidia</taxon>
        <taxon>Bacteroidales</taxon>
        <taxon>Tannerellaceae</taxon>
        <taxon>Parabacteroides</taxon>
    </lineage>
</organism>
<evidence type="ECO:0000313" key="7">
    <source>
        <dbReference type="Proteomes" id="UP000437446"/>
    </source>
</evidence>
<dbReference type="InterPro" id="IPR021428">
    <property type="entry name" value="DUF3078"/>
</dbReference>
<evidence type="ECO:0000256" key="1">
    <source>
        <dbReference type="SAM" id="SignalP"/>
    </source>
</evidence>
<dbReference type="Proteomes" id="UP000437446">
    <property type="component" value="Unassembled WGS sequence"/>
</dbReference>
<reference evidence="5 6" key="1">
    <citation type="submission" date="2018-08" db="EMBL/GenBank/DDBJ databases">
        <title>A genome reference for cultivated species of the human gut microbiota.</title>
        <authorList>
            <person name="Zou Y."/>
            <person name="Xue W."/>
            <person name="Luo G."/>
        </authorList>
    </citation>
    <scope>NUCLEOTIDE SEQUENCE [LARGE SCALE GENOMIC DNA]</scope>
    <source>
        <strain evidence="4 5">AM16-50</strain>
        <strain evidence="3 6">AM50-15</strain>
    </source>
</reference>
<gene>
    <name evidence="4" type="ORF">DW191_10565</name>
    <name evidence="3" type="ORF">DW986_01740</name>
    <name evidence="2" type="ORF">GMD66_17560</name>
</gene>
<evidence type="ECO:0000313" key="4">
    <source>
        <dbReference type="EMBL" id="RHH77183.1"/>
    </source>
</evidence>
<keyword evidence="1" id="KW-0732">Signal</keyword>
<evidence type="ECO:0000313" key="2">
    <source>
        <dbReference type="EMBL" id="MTU30979.1"/>
    </source>
</evidence>
<accession>A0A3R6A240</accession>
<name>A0A3R6A240_9BACT</name>
<dbReference type="RefSeq" id="WP_005648302.1">
    <property type="nucleotide sequence ID" value="NZ_JADNHS010000007.1"/>
</dbReference>
<reference evidence="2 7" key="2">
    <citation type="journal article" date="2019" name="Nat. Med.">
        <title>A library of human gut bacterial isolates paired with longitudinal multiomics data enables mechanistic microbiome research.</title>
        <authorList>
            <person name="Poyet M."/>
            <person name="Groussin M."/>
            <person name="Gibbons S.M."/>
            <person name="Avila-Pacheco J."/>
            <person name="Jiang X."/>
            <person name="Kearney S.M."/>
            <person name="Perrotta A.R."/>
            <person name="Berdy B."/>
            <person name="Zhao S."/>
            <person name="Lieberman T.D."/>
            <person name="Swanson P.K."/>
            <person name="Smith M."/>
            <person name="Roesemann S."/>
            <person name="Alexander J.E."/>
            <person name="Rich S.A."/>
            <person name="Livny J."/>
            <person name="Vlamakis H."/>
            <person name="Clish C."/>
            <person name="Bullock K."/>
            <person name="Deik A."/>
            <person name="Scott J."/>
            <person name="Pierce K.A."/>
            <person name="Xavier R.J."/>
            <person name="Alm E.J."/>
        </authorList>
    </citation>
    <scope>NUCLEOTIDE SEQUENCE [LARGE SCALE GENOMIC DNA]</scope>
    <source>
        <strain evidence="2 7">BIOML-A25</strain>
    </source>
</reference>